<evidence type="ECO:0000313" key="2">
    <source>
        <dbReference type="Proteomes" id="UP000194946"/>
    </source>
</evidence>
<dbReference type="AlphaFoldDB" id="A0A251ZXS1"/>
<proteinExistence type="predicted"/>
<dbReference type="RefSeq" id="WP_086631781.1">
    <property type="nucleotide sequence ID" value="NZ_JOPB01000001.1"/>
</dbReference>
<accession>A0A251ZXS1</accession>
<sequence length="881" mass="98908">MIKMVEDNQIMIKTLQARNSDVLKASDQALSWFNDNPKAVKGDGERLKATLRRFRRQARQLNRASHQPPAIAVFGASQSGKSYLVSSLATKPGETLEAYYQGEKLNFLQDMNPQGGNESTGLVSRFTTRTPQVIQDDMPVPLRLLSAADIIKILTNTSLEDFKVKELSMEDKQIDALFEAAGASANTTNSILDLDDIEGLMEYLQALYPDYHRLENLGDGYWDKLKAIIPYLPASESATLFSPLWNGLPQFTNLARSLFVTLEQLGQPDFVYCATDALRPRERSILNVETLFTLGQADLGDSVTLLTPDKKTVTINRSIVTALTAEITVPIGDAPWPFLEETDLLDFPGARSREMIYDPQEFLQAPEALGRLFLRGKVAYLFQRYEAEREISAMLLCIGDSIQSVSTLPGMIDGWIKSSIGATAVDREKQRDNLFIVLTKFDREFEQKEGDAPSSGSRWTARINASLLDFFKTSSWVEDWKNQQPFNNLYWLRSPAIKFPAVMDYEQRENVQKEIGIASKSQSLVDTMKQAYLSNTSIQRYIANPEDAWEAVLMLNDGGISYLAKALSQVCDGRLKFEQISAQLEQFCANLSRFIAPYYHSGNKEEAIQKASLEAQTIARSLMKCVAAQMFGPLLSCLQVTRDQMIEAWRSLETQSSNQKFLMGRASDVDSLFQDMFPDAAEENSPQQSGVEEQETAKDRHEQYADLALAKWSSVMDHFAGQEHVAEAYLVPSEQLTALTADIALLSRRLNLRDQLADKLRKNASLTGSASLRGETQALLAEIEIGNFVNWLGYYEVPLEQRPMTRGLKGEHVFTPKEELQGILVLPEQPIPYNERFVRDWISALVQRFEENAGASELNGIDPAANELLGRIISILEHKEK</sequence>
<dbReference type="PIRSF" id="PIRSF034586">
    <property type="entry name" value="Vir_effector_SfrC"/>
    <property type="match status" value="1"/>
</dbReference>
<gene>
    <name evidence="1" type="ORF">HK18_02630</name>
</gene>
<dbReference type="EMBL" id="JOPB01000001">
    <property type="protein sequence ID" value="OUI79469.1"/>
    <property type="molecule type" value="Genomic_DNA"/>
</dbReference>
<comment type="caution">
    <text evidence="1">The sequence shown here is derived from an EMBL/GenBank/DDBJ whole genome shotgun (WGS) entry which is preliminary data.</text>
</comment>
<keyword evidence="2" id="KW-1185">Reference proteome</keyword>
<dbReference type="Pfam" id="PF10139">
    <property type="entry name" value="Virul_Fac"/>
    <property type="match status" value="1"/>
</dbReference>
<dbReference type="Proteomes" id="UP000194946">
    <property type="component" value="Unassembled WGS sequence"/>
</dbReference>
<name>A0A251ZXS1_9PROT</name>
<protein>
    <recommendedName>
        <fullName evidence="3">Virulence factor</fullName>
    </recommendedName>
</protein>
<dbReference type="InterPro" id="IPR017030">
    <property type="entry name" value="Vir_effector_SfrC"/>
</dbReference>
<evidence type="ECO:0008006" key="3">
    <source>
        <dbReference type="Google" id="ProtNLM"/>
    </source>
</evidence>
<reference evidence="2" key="1">
    <citation type="submission" date="2014-06" db="EMBL/GenBank/DDBJ databases">
        <authorList>
            <person name="Winans N.J."/>
            <person name="Newell P.D."/>
            <person name="Douglas A.E."/>
        </authorList>
    </citation>
    <scope>NUCLEOTIDE SEQUENCE [LARGE SCALE GENOMIC DNA]</scope>
    <source>
        <strain evidence="2">DmL_052</strain>
    </source>
</reference>
<organism evidence="1 2">
    <name type="scientific">Commensalibacter intestini</name>
    <dbReference type="NCBI Taxonomy" id="479936"/>
    <lineage>
        <taxon>Bacteria</taxon>
        <taxon>Pseudomonadati</taxon>
        <taxon>Pseudomonadota</taxon>
        <taxon>Alphaproteobacteria</taxon>
        <taxon>Acetobacterales</taxon>
        <taxon>Acetobacteraceae</taxon>
    </lineage>
</organism>
<evidence type="ECO:0000313" key="1">
    <source>
        <dbReference type="EMBL" id="OUI79469.1"/>
    </source>
</evidence>